<evidence type="ECO:0000313" key="1">
    <source>
        <dbReference type="EMBL" id="MDH2051940.1"/>
    </source>
</evidence>
<sequence length="319" mass="36089">MGEHPLESPRQLFERLQARLETERARVRQWQAVEADYQRKYSEGLSPLEQKLQELRMKLVLCFDHAHKNMGLSKSEREFVSELVVEFSEELLELAAKSELPAACDTGRLKVLYKKHGGSDYDADAADETEDAKVELADALGLDPDTDPGALSPARLLALIQDQYVDDEAEELLALARLATRSNTPNAVAWQALQDAEQVRVRQAVQNPDLQADVDTAGDIDDARLPQVNAVLQARLDDVLHQAAYAEEGFKLRYDLDPFASFDPETVMEDLDADIVDIQEYIRELEHEVMQFSDQGLLKSWLKAMKREIAAIERREGRD</sequence>
<gene>
    <name evidence="1" type="ORF">N5K24_16155</name>
</gene>
<dbReference type="AlphaFoldDB" id="A0AA42WAX6"/>
<protein>
    <submittedName>
        <fullName evidence="1">Molecular chaperone DnaJ</fullName>
    </submittedName>
</protein>
<name>A0AA42WAX6_9BURK</name>
<organism evidence="1 2">
    <name type="scientific">Achromobacter marplatensis</name>
    <dbReference type="NCBI Taxonomy" id="470868"/>
    <lineage>
        <taxon>Bacteria</taxon>
        <taxon>Pseudomonadati</taxon>
        <taxon>Pseudomonadota</taxon>
        <taxon>Betaproteobacteria</taxon>
        <taxon>Burkholderiales</taxon>
        <taxon>Alcaligenaceae</taxon>
        <taxon>Achromobacter</taxon>
    </lineage>
</organism>
<proteinExistence type="predicted"/>
<dbReference type="EMBL" id="JAOCKG010000006">
    <property type="protein sequence ID" value="MDH2051940.1"/>
    <property type="molecule type" value="Genomic_DNA"/>
</dbReference>
<dbReference type="Proteomes" id="UP001161276">
    <property type="component" value="Unassembled WGS sequence"/>
</dbReference>
<dbReference type="RefSeq" id="WP_280027485.1">
    <property type="nucleotide sequence ID" value="NZ_JAOCKG010000006.1"/>
</dbReference>
<evidence type="ECO:0000313" key="2">
    <source>
        <dbReference type="Proteomes" id="UP001161276"/>
    </source>
</evidence>
<reference evidence="1" key="1">
    <citation type="submission" date="2022-09" db="EMBL/GenBank/DDBJ databases">
        <title>Intensive care unit water sources are persistently colonized with multi-drug resistant bacteria and are the site of extensive horizontal gene transfer of antibiotic resistance genes.</title>
        <authorList>
            <person name="Diorio-Toth L."/>
        </authorList>
    </citation>
    <scope>NUCLEOTIDE SEQUENCE</scope>
    <source>
        <strain evidence="1">GD03676</strain>
    </source>
</reference>
<accession>A0AA42WAX6</accession>
<comment type="caution">
    <text evidence="1">The sequence shown here is derived from an EMBL/GenBank/DDBJ whole genome shotgun (WGS) entry which is preliminary data.</text>
</comment>